<comment type="caution">
    <text evidence="2">The sequence shown here is derived from an EMBL/GenBank/DDBJ whole genome shotgun (WGS) entry which is preliminary data.</text>
</comment>
<reference evidence="2 3" key="1">
    <citation type="journal article" date="2019" name="Int. J. Syst. Evol. Microbiol.">
        <title>The Global Catalogue of Microorganisms (GCM) 10K type strain sequencing project: providing services to taxonomists for standard genome sequencing and annotation.</title>
        <authorList>
            <consortium name="The Broad Institute Genomics Platform"/>
            <consortium name="The Broad Institute Genome Sequencing Center for Infectious Disease"/>
            <person name="Wu L."/>
            <person name="Ma J."/>
        </authorList>
    </citation>
    <scope>NUCLEOTIDE SEQUENCE [LARGE SCALE GENOMIC DNA]</scope>
    <source>
        <strain evidence="2 3">JCM 17504</strain>
    </source>
</reference>
<sequence length="577" mass="61414">MTEQDPPPSLDGEGSVRVVGTAHVSAKSVERVEEAVEEEQPDTVAVELDEGRYRQMQGEMADDLDPSDLLHGNTVFQFLAYWMLSYVQARMGEEFDIQPGADMKAAIEVAERTGSDVALVDRDIQMTIQRFWARMTFREKMRMVGSLALGVTDPITLGVVGGAMAGVFFAMIFGLFVAPLLGLSEVLTLGAGAGAFQLVGSLTSGIVAGLVLGSLVLSFGVTRRYDIALGGGLLLGVIGGIELGTGLVAPSAVPVLGVGTLETIGSVSIRLFSSLVVGVGGGVILGLAGGVVVGSGTVAEDELDEEFDIEDLTDGDVVTAMMEEFRRFSPGGAEALIDERDAFIAHRLVALREAGHHVVAVVGAGHQAGIEGYLRNPSTLPPMESLVGTESGRRFSFFKLFGYLVTVVFLAFFILLAMAGVRNEFLIKVFAAWFLFNGIFSFSLAKLAGAHWMSALVGGAIAWLTSINPLLAPGWFAGYMELKYTTVNVADIGQLNEIMSDEESPLSDIMSRMLDVPLFRLIAVVAMTNVGSMIATFLFPFVVLPILGPEIGGVEEITRLMIQGAQNSADIIWKTIA</sequence>
<feature type="transmembrane region" description="Helical" evidence="1">
    <location>
        <begin position="518"/>
        <end position="544"/>
    </location>
</feature>
<protein>
    <submittedName>
        <fullName evidence="2">TraB/GumN family protein</fullName>
    </submittedName>
</protein>
<feature type="transmembrane region" description="Helical" evidence="1">
    <location>
        <begin position="227"/>
        <end position="249"/>
    </location>
</feature>
<feature type="transmembrane region" description="Helical" evidence="1">
    <location>
        <begin position="425"/>
        <end position="445"/>
    </location>
</feature>
<dbReference type="AlphaFoldDB" id="A0AAV3UDE0"/>
<dbReference type="RefSeq" id="WP_227775643.1">
    <property type="nucleotide sequence ID" value="NZ_BAABKX010000001.1"/>
</dbReference>
<dbReference type="EMBL" id="BAABKX010000001">
    <property type="protein sequence ID" value="GAA5043603.1"/>
    <property type="molecule type" value="Genomic_DNA"/>
</dbReference>
<dbReference type="CDD" id="cd14726">
    <property type="entry name" value="TraB_PrgY-like"/>
    <property type="match status" value="1"/>
</dbReference>
<dbReference type="InterPro" id="IPR002816">
    <property type="entry name" value="TraB/PrgY/GumN_fam"/>
</dbReference>
<feature type="transmembrane region" description="Helical" evidence="1">
    <location>
        <begin position="400"/>
        <end position="419"/>
    </location>
</feature>
<dbReference type="PANTHER" id="PTHR21530">
    <property type="entry name" value="PHEROMONE SHUTDOWN PROTEIN"/>
    <property type="match status" value="1"/>
</dbReference>
<dbReference type="InterPro" id="IPR046345">
    <property type="entry name" value="TraB_PrgY-like"/>
</dbReference>
<evidence type="ECO:0000256" key="1">
    <source>
        <dbReference type="SAM" id="Phobius"/>
    </source>
</evidence>
<feature type="transmembrane region" description="Helical" evidence="1">
    <location>
        <begin position="452"/>
        <end position="472"/>
    </location>
</feature>
<keyword evidence="1" id="KW-0812">Transmembrane</keyword>
<feature type="transmembrane region" description="Helical" evidence="1">
    <location>
        <begin position="147"/>
        <end position="178"/>
    </location>
</feature>
<feature type="transmembrane region" description="Helical" evidence="1">
    <location>
        <begin position="269"/>
        <end position="293"/>
    </location>
</feature>
<accession>A0AAV3UDE0</accession>
<keyword evidence="3" id="KW-1185">Reference proteome</keyword>
<keyword evidence="1" id="KW-1133">Transmembrane helix</keyword>
<dbReference type="PANTHER" id="PTHR21530:SF7">
    <property type="entry name" value="TRAB DOMAIN-CONTAINING PROTEIN"/>
    <property type="match status" value="1"/>
</dbReference>
<dbReference type="Proteomes" id="UP001501729">
    <property type="component" value="Unassembled WGS sequence"/>
</dbReference>
<keyword evidence="1" id="KW-0472">Membrane</keyword>
<proteinExistence type="predicted"/>
<name>A0AAV3UDE0_9EURY</name>
<evidence type="ECO:0000313" key="2">
    <source>
        <dbReference type="EMBL" id="GAA5043603.1"/>
    </source>
</evidence>
<gene>
    <name evidence="2" type="ORF">GCM10025751_08580</name>
</gene>
<dbReference type="Pfam" id="PF01963">
    <property type="entry name" value="TraB_PrgY_gumN"/>
    <property type="match status" value="2"/>
</dbReference>
<dbReference type="GeneID" id="68611408"/>
<organism evidence="2 3">
    <name type="scientific">Haladaptatus pallidirubidus</name>
    <dbReference type="NCBI Taxonomy" id="1008152"/>
    <lineage>
        <taxon>Archaea</taxon>
        <taxon>Methanobacteriati</taxon>
        <taxon>Methanobacteriota</taxon>
        <taxon>Stenosarchaea group</taxon>
        <taxon>Halobacteria</taxon>
        <taxon>Halobacteriales</taxon>
        <taxon>Haladaptataceae</taxon>
        <taxon>Haladaptatus</taxon>
    </lineage>
</organism>
<evidence type="ECO:0000313" key="3">
    <source>
        <dbReference type="Proteomes" id="UP001501729"/>
    </source>
</evidence>
<feature type="transmembrane region" description="Helical" evidence="1">
    <location>
        <begin position="198"/>
        <end position="220"/>
    </location>
</feature>